<dbReference type="GO" id="GO:0030170">
    <property type="term" value="F:pyridoxal phosphate binding"/>
    <property type="evidence" value="ECO:0007669"/>
    <property type="project" value="InterPro"/>
</dbReference>
<dbReference type="AlphaFoldDB" id="A0A7W9S4Z2"/>
<reference evidence="7 8" key="1">
    <citation type="submission" date="2020-08" db="EMBL/GenBank/DDBJ databases">
        <title>Genomic Encyclopedia of Type Strains, Phase IV (KMG-IV): sequencing the most valuable type-strain genomes for metagenomic binning, comparative biology and taxonomic classification.</title>
        <authorList>
            <person name="Goeker M."/>
        </authorList>
    </citation>
    <scope>NUCLEOTIDE SEQUENCE [LARGE SCALE GENOMIC DNA]</scope>
    <source>
        <strain evidence="7 8">DSM 11099</strain>
    </source>
</reference>
<evidence type="ECO:0000313" key="7">
    <source>
        <dbReference type="EMBL" id="MBB6014212.1"/>
    </source>
</evidence>
<feature type="coiled-coil region" evidence="6">
    <location>
        <begin position="434"/>
        <end position="461"/>
    </location>
</feature>
<dbReference type="SUPFAM" id="SSF53383">
    <property type="entry name" value="PLP-dependent transferases"/>
    <property type="match status" value="1"/>
</dbReference>
<evidence type="ECO:0000313" key="8">
    <source>
        <dbReference type="Proteomes" id="UP000533306"/>
    </source>
</evidence>
<dbReference type="EMBL" id="JACHEU010000004">
    <property type="protein sequence ID" value="MBB6014212.1"/>
    <property type="molecule type" value="Genomic_DNA"/>
</dbReference>
<dbReference type="GO" id="GO:0005829">
    <property type="term" value="C:cytosol"/>
    <property type="evidence" value="ECO:0007669"/>
    <property type="project" value="TreeGrafter"/>
</dbReference>
<sequence>MTDQTISRANLQAIDSAHHLHPFTDHKELRGAGARMIVRSEGPYIYDSEGAEILDGMAGLWCINVGYGREELARVAYDQMKELPFYNSFFRCTTPTPVLLAGKLAELAPDNVNQVFYGSSGSEANDTALKLVRHYWALEGKPSKRIVISRKTGYHGSSIAGASLSGMDGMHSQLYGAVPGIVHVMPPYSFELALPGESEHDFGLRAARAVEDAILEAGAENVAAFIGEPVLGAGGVKIPPASYWPEIQRICDKYDVLLMIDEVITGYGRTGEWFACKTFNIKPDTITTAKALTSGYQPLSALLVGDRIASTLIEKGGEFYHGYTYSGHPVACAVALKNLEIIEKEGLIERVREDTGPYLARALAERIGTHPIVGETRAIGLMAAIEIVRDKGDRSRFKGKHAGDKVRDLSIDNGFMVRAVGDTIIMSPPLIWTRENIDVACERLLKALDAAEIELRRLEAESPASE</sequence>
<dbReference type="RefSeq" id="WP_183832387.1">
    <property type="nucleotide sequence ID" value="NZ_JACHEU010000004.1"/>
</dbReference>
<evidence type="ECO:0000256" key="6">
    <source>
        <dbReference type="SAM" id="Coils"/>
    </source>
</evidence>
<dbReference type="CDD" id="cd00610">
    <property type="entry name" value="OAT_like"/>
    <property type="match status" value="1"/>
</dbReference>
<proteinExistence type="inferred from homology"/>
<dbReference type="PIRSF" id="PIRSF000521">
    <property type="entry name" value="Transaminase_4ab_Lys_Orn"/>
    <property type="match status" value="1"/>
</dbReference>
<dbReference type="FunFam" id="3.40.640.10:FF:000014">
    <property type="entry name" value="Adenosylmethionine-8-amino-7-oxononanoate aminotransferase, probable"/>
    <property type="match status" value="1"/>
</dbReference>
<dbReference type="InterPro" id="IPR015424">
    <property type="entry name" value="PyrdxlP-dep_Trfase"/>
</dbReference>
<evidence type="ECO:0000256" key="4">
    <source>
        <dbReference type="ARBA" id="ARBA00022898"/>
    </source>
</evidence>
<evidence type="ECO:0000256" key="2">
    <source>
        <dbReference type="ARBA" id="ARBA00022576"/>
    </source>
</evidence>
<dbReference type="GO" id="GO:0008483">
    <property type="term" value="F:transaminase activity"/>
    <property type="evidence" value="ECO:0007669"/>
    <property type="project" value="UniProtKB-KW"/>
</dbReference>
<accession>A0A7W9S4Z2</accession>
<dbReference type="InterPro" id="IPR015421">
    <property type="entry name" value="PyrdxlP-dep_Trfase_major"/>
</dbReference>
<comment type="similarity">
    <text evidence="1 5">Belongs to the class-III pyridoxal-phosphate-dependent aminotransferase family.</text>
</comment>
<dbReference type="PANTHER" id="PTHR43094">
    <property type="entry name" value="AMINOTRANSFERASE"/>
    <property type="match status" value="1"/>
</dbReference>
<organism evidence="7 8">
    <name type="scientific">Aquamicrobium lusatiense</name>
    <dbReference type="NCBI Taxonomy" id="89772"/>
    <lineage>
        <taxon>Bacteria</taxon>
        <taxon>Pseudomonadati</taxon>
        <taxon>Pseudomonadota</taxon>
        <taxon>Alphaproteobacteria</taxon>
        <taxon>Hyphomicrobiales</taxon>
        <taxon>Phyllobacteriaceae</taxon>
        <taxon>Aquamicrobium</taxon>
    </lineage>
</organism>
<protein>
    <submittedName>
        <fullName evidence="7">Putrescine aminotransferase</fullName>
        <ecNumber evidence="7">2.6.1.-</ecNumber>
    </submittedName>
</protein>
<dbReference type="Gene3D" id="3.40.640.10">
    <property type="entry name" value="Type I PLP-dependent aspartate aminotransferase-like (Major domain)"/>
    <property type="match status" value="1"/>
</dbReference>
<keyword evidence="4 5" id="KW-0663">Pyridoxal phosphate</keyword>
<name>A0A7W9S4Z2_9HYPH</name>
<dbReference type="Gene3D" id="3.90.1150.10">
    <property type="entry name" value="Aspartate Aminotransferase, domain 1"/>
    <property type="match status" value="1"/>
</dbReference>
<dbReference type="Proteomes" id="UP000533306">
    <property type="component" value="Unassembled WGS sequence"/>
</dbReference>
<dbReference type="Pfam" id="PF00202">
    <property type="entry name" value="Aminotran_3"/>
    <property type="match status" value="1"/>
</dbReference>
<dbReference type="InterPro" id="IPR005814">
    <property type="entry name" value="Aminotrans_3"/>
</dbReference>
<evidence type="ECO:0000256" key="1">
    <source>
        <dbReference type="ARBA" id="ARBA00008954"/>
    </source>
</evidence>
<dbReference type="InterPro" id="IPR015422">
    <property type="entry name" value="PyrdxlP-dep_Trfase_small"/>
</dbReference>
<keyword evidence="2 7" id="KW-0032">Aminotransferase</keyword>
<comment type="caution">
    <text evidence="7">The sequence shown here is derived from an EMBL/GenBank/DDBJ whole genome shotgun (WGS) entry which is preliminary data.</text>
</comment>
<dbReference type="PANTHER" id="PTHR43094:SF1">
    <property type="entry name" value="AMINOTRANSFERASE CLASS-III"/>
    <property type="match status" value="1"/>
</dbReference>
<dbReference type="NCBIfam" id="NF005682">
    <property type="entry name" value="PRK07480.1"/>
    <property type="match status" value="1"/>
</dbReference>
<keyword evidence="3 7" id="KW-0808">Transferase</keyword>
<evidence type="ECO:0000256" key="3">
    <source>
        <dbReference type="ARBA" id="ARBA00022679"/>
    </source>
</evidence>
<evidence type="ECO:0000256" key="5">
    <source>
        <dbReference type="RuleBase" id="RU003560"/>
    </source>
</evidence>
<keyword evidence="6" id="KW-0175">Coiled coil</keyword>
<keyword evidence="8" id="KW-1185">Reference proteome</keyword>
<gene>
    <name evidence="7" type="ORF">HNR59_003606</name>
</gene>
<dbReference type="EC" id="2.6.1.-" evidence="7"/>